<evidence type="ECO:0000313" key="3">
    <source>
        <dbReference type="Proteomes" id="UP000613193"/>
    </source>
</evidence>
<keyword evidence="1" id="KW-0732">Signal</keyword>
<sequence>MPPKVLKIFLLVVFFASSLNAGAQVCTGSLGDPVINETFGAGATYGTVGPALPTTITNYNYTSTMCPGDGFYTITSALGTCFSGTWQTVSHDHTGDANGYMMVINASYDPGVFYVQKASGAALCPNTTYEFAAWIMNLIRDMPSTSEDIRPNITFSIETVSGTVLKTYNTGDIPQVDIASFHQYGTFFTTPSNGEDIVVKMINNAPGGNGNDLILDDITFRPCGPVIETGFGSIGTTGDRDLCEGESGSYILRASQTGYDDPYYQWQTNNNDGKGWVDISGANTTTLTRNFVNAVPGKYQYRIGVLNGPSAALQCRIYSQPLNINVNPLPVVKINKETIVCEGQELRLTATGGDTYSWSGPNNFTSDEQSPVISYDADNSKDGVYTVTAASKGCTSTGSTTVSVLPKVQASISSNVTICRGEATQLLAGGGRYYKWEPSTGLNRDDIPDPVAQPTQTTVYHVVVDNGGCIDGTKMVTVTVLQPPIANAGEDVKIQEGEAVRLKGTIGGDSIRYYWTPSETLSDPLSLTPLAQPTNNTTYTLHVESDGGCGIATDSIFVRVYKKITVPNTFSPNGDGVNDYWNIDQLSTYPECLLTIYSRDGQEVYKSYGYAKPWTGNYQGKALPAGVYYYVIDLKNNTPKRTGWVLLVR</sequence>
<dbReference type="InterPro" id="IPR013783">
    <property type="entry name" value="Ig-like_fold"/>
</dbReference>
<dbReference type="AlphaFoldDB" id="A0A934PN80"/>
<dbReference type="RefSeq" id="WP_200062798.1">
    <property type="nucleotide sequence ID" value="NZ_JAEHFW010000001.1"/>
</dbReference>
<dbReference type="NCBIfam" id="TIGR04131">
    <property type="entry name" value="Bac_Flav_CTERM"/>
    <property type="match status" value="1"/>
</dbReference>
<dbReference type="Pfam" id="PF13585">
    <property type="entry name" value="CHU_C"/>
    <property type="match status" value="1"/>
</dbReference>
<comment type="caution">
    <text evidence="2">The sequence shown here is derived from an EMBL/GenBank/DDBJ whole genome shotgun (WGS) entry which is preliminary data.</text>
</comment>
<accession>A0A934PN80</accession>
<organism evidence="2 3">
    <name type="scientific">Mucilaginibacter segetis</name>
    <dbReference type="NCBI Taxonomy" id="2793071"/>
    <lineage>
        <taxon>Bacteria</taxon>
        <taxon>Pseudomonadati</taxon>
        <taxon>Bacteroidota</taxon>
        <taxon>Sphingobacteriia</taxon>
        <taxon>Sphingobacteriales</taxon>
        <taxon>Sphingobacteriaceae</taxon>
        <taxon>Mucilaginibacter</taxon>
    </lineage>
</organism>
<dbReference type="Proteomes" id="UP000613193">
    <property type="component" value="Unassembled WGS sequence"/>
</dbReference>
<proteinExistence type="predicted"/>
<dbReference type="EMBL" id="JAEHFW010000001">
    <property type="protein sequence ID" value="MBK0377673.1"/>
    <property type="molecule type" value="Genomic_DNA"/>
</dbReference>
<dbReference type="InterPro" id="IPR026341">
    <property type="entry name" value="T9SS_type_B"/>
</dbReference>
<name>A0A934PN80_9SPHI</name>
<reference evidence="2" key="1">
    <citation type="submission" date="2020-12" db="EMBL/GenBank/DDBJ databases">
        <title>Bacterial novel species Mucilaginibacter sp. SD-g isolated from soil.</title>
        <authorList>
            <person name="Jung H.-Y."/>
        </authorList>
    </citation>
    <scope>NUCLEOTIDE SEQUENCE</scope>
    <source>
        <strain evidence="2">SD-g</strain>
    </source>
</reference>
<feature type="chain" id="PRO_5037212032" evidence="1">
    <location>
        <begin position="24"/>
        <end position="649"/>
    </location>
</feature>
<dbReference type="Gene3D" id="2.60.40.10">
    <property type="entry name" value="Immunoglobulins"/>
    <property type="match status" value="1"/>
</dbReference>
<feature type="signal peptide" evidence="1">
    <location>
        <begin position="1"/>
        <end position="23"/>
    </location>
</feature>
<evidence type="ECO:0000256" key="1">
    <source>
        <dbReference type="SAM" id="SignalP"/>
    </source>
</evidence>
<keyword evidence="3" id="KW-1185">Reference proteome</keyword>
<evidence type="ECO:0000313" key="2">
    <source>
        <dbReference type="EMBL" id="MBK0377673.1"/>
    </source>
</evidence>
<protein>
    <submittedName>
        <fullName evidence="2">Gliding motility-associated C-terminal domain-containing protein</fullName>
    </submittedName>
</protein>
<gene>
    <name evidence="2" type="ORF">I5M19_00030</name>
</gene>